<gene>
    <name evidence="5" type="ORF">PHYPO_G00044430</name>
</gene>
<reference evidence="5 6" key="1">
    <citation type="submission" date="2019-06" db="EMBL/GenBank/DDBJ databases">
        <title>A chromosome-scale genome assembly of the striped catfish, Pangasianodon hypophthalmus.</title>
        <authorList>
            <person name="Wen M."/>
            <person name="Zahm M."/>
            <person name="Roques C."/>
            <person name="Cabau C."/>
            <person name="Klopp C."/>
            <person name="Donnadieu C."/>
            <person name="Jouanno E."/>
            <person name="Avarre J.-C."/>
            <person name="Campet M."/>
            <person name="Ha T.T.T."/>
            <person name="Dugue R."/>
            <person name="Lampietro C."/>
            <person name="Louis A."/>
            <person name="Herpin A."/>
            <person name="Echchiki A."/>
            <person name="Berthelot C."/>
            <person name="Parey E."/>
            <person name="Roest-Crollius H."/>
            <person name="Braasch I."/>
            <person name="Postlethwait J."/>
            <person name="Bobe J."/>
            <person name="Montfort J."/>
            <person name="Bouchez O."/>
            <person name="Begum T."/>
            <person name="Schartl M."/>
            <person name="Guiguen Y."/>
        </authorList>
    </citation>
    <scope>NUCLEOTIDE SEQUENCE [LARGE SCALE GENOMIC DNA]</scope>
    <source>
        <strain evidence="5 6">Indonesia</strain>
        <tissue evidence="5">Blood</tissue>
    </source>
</reference>
<proteinExistence type="inferred from homology"/>
<dbReference type="Pfam" id="PF12936">
    <property type="entry name" value="Kri1_C"/>
    <property type="match status" value="1"/>
</dbReference>
<feature type="compositionally biased region" description="Basic and acidic residues" evidence="3">
    <location>
        <begin position="181"/>
        <end position="190"/>
    </location>
</feature>
<feature type="domain" description="Kri1-like C-terminal" evidence="4">
    <location>
        <begin position="505"/>
        <end position="592"/>
    </location>
</feature>
<dbReference type="PANTHER" id="PTHR14490:SF5">
    <property type="entry name" value="PROTEIN KRI1 HOMOLOG"/>
    <property type="match status" value="1"/>
</dbReference>
<feature type="compositionally biased region" description="Basic residues" evidence="3">
    <location>
        <begin position="458"/>
        <end position="472"/>
    </location>
</feature>
<dbReference type="InterPro" id="IPR018034">
    <property type="entry name" value="Kri1"/>
</dbReference>
<feature type="region of interest" description="Disordered" evidence="3">
    <location>
        <begin position="391"/>
        <end position="435"/>
    </location>
</feature>
<protein>
    <recommendedName>
        <fullName evidence="2">Protein KRI1 homolog</fullName>
    </recommendedName>
</protein>
<feature type="region of interest" description="Disordered" evidence="3">
    <location>
        <begin position="629"/>
        <end position="658"/>
    </location>
</feature>
<feature type="compositionally biased region" description="Basic and acidic residues" evidence="3">
    <location>
        <begin position="305"/>
        <end position="334"/>
    </location>
</feature>
<dbReference type="Proteomes" id="UP000327468">
    <property type="component" value="Chromosome 13"/>
</dbReference>
<evidence type="ECO:0000256" key="2">
    <source>
        <dbReference type="ARBA" id="ARBA00017294"/>
    </source>
</evidence>
<feature type="region of interest" description="Disordered" evidence="3">
    <location>
        <begin position="288"/>
        <end position="334"/>
    </location>
</feature>
<feature type="region of interest" description="Disordered" evidence="3">
    <location>
        <begin position="84"/>
        <end position="105"/>
    </location>
</feature>
<feature type="compositionally biased region" description="Basic residues" evidence="3">
    <location>
        <begin position="699"/>
        <end position="708"/>
    </location>
</feature>
<sequence length="768" mass="91297">MSDLKINKKFAEKYDKYRQKEELQKLKDRFGDQDDEGSSGSSDSESDESEVEFDPKLERAFYLTLSLLKKKDPKIYQKDAQFYTEEASSSGSDEKPSTSKKSVKPMFLKDYERKVILERGGKYDDDDDSADEEAVRKMQERAASPSYIQEQKELKESFRQFVQDSGDEASDEEALLKRRNKTQEEKDKEEADYVEWLKGQKELEGKDEIQDMKYLRDYWNDPQLDDKETFLRDYILNKGYLEEDEEDRIPTYNELMQEDVEDSDEEGESFLQKQEDFERHYNFRFEEPGAHQVKTYPRSIATSVRSKDDRRKKKREEVKERKKKEKEQKQQQLKELKNLKRAEIMDKLKTLQELTGNQELAFSEVDLEGDFDPQHHDQLMQKFFGDEYYKENDEEKPQFDDDDELEGHWNWDTWTGEDEEGYEEEEEYEGEEESYELNCEDPDFIMDADYDPNQQALSKKKKKKQKELKKKKSGDDAPLMGKKRKKSHFAEIVQQNKPVFDPQEKTFEQYLDEYYKLDYEDIIDDLPCRFRYRQVVPNDFGLTTEEILGADEKELNHWCSLKKTCMYRSERQELCDVKNYQIKAQNINKKKRVLASLYAENDEELGESNAKVKVGKKRRDRIKKTELERERISEKKAEEEQAAECDQDASASNSAENLAAQALRDTAVEEEDDTAFLVPKKKMKVEKTTEPQRTEKPKWPKKNNRRPGGRVLSGALKVKMGGREFSRQRLRAYGLNPKRLHFREFYRQKRKEREQKEKKEKLKNKGKE</sequence>
<feature type="compositionally biased region" description="Basic and acidic residues" evidence="3">
    <location>
        <begin position="685"/>
        <end position="698"/>
    </location>
</feature>
<feature type="compositionally biased region" description="Acidic residues" evidence="3">
    <location>
        <begin position="415"/>
        <end position="435"/>
    </location>
</feature>
<evidence type="ECO:0000259" key="4">
    <source>
        <dbReference type="Pfam" id="PF12936"/>
    </source>
</evidence>
<dbReference type="GO" id="GO:0030686">
    <property type="term" value="C:90S preribosome"/>
    <property type="evidence" value="ECO:0007669"/>
    <property type="project" value="TreeGrafter"/>
</dbReference>
<feature type="region of interest" description="Disordered" evidence="3">
    <location>
        <begin position="455"/>
        <end position="486"/>
    </location>
</feature>
<comment type="caution">
    <text evidence="5">The sequence shown here is derived from an EMBL/GenBank/DDBJ whole genome shotgun (WGS) entry which is preliminary data.</text>
</comment>
<dbReference type="GO" id="GO:0005730">
    <property type="term" value="C:nucleolus"/>
    <property type="evidence" value="ECO:0007669"/>
    <property type="project" value="TreeGrafter"/>
</dbReference>
<evidence type="ECO:0000313" key="6">
    <source>
        <dbReference type="Proteomes" id="UP000327468"/>
    </source>
</evidence>
<comment type="similarity">
    <text evidence="1">Belongs to the KRI1 family.</text>
</comment>
<feature type="compositionally biased region" description="Basic and acidic residues" evidence="3">
    <location>
        <begin position="629"/>
        <end position="639"/>
    </location>
</feature>
<dbReference type="Pfam" id="PF05178">
    <property type="entry name" value="Kri1"/>
    <property type="match status" value="1"/>
</dbReference>
<dbReference type="InterPro" id="IPR024626">
    <property type="entry name" value="Kri1-like_C"/>
</dbReference>
<dbReference type="AlphaFoldDB" id="A0A5N5MHV1"/>
<feature type="region of interest" description="Disordered" evidence="3">
    <location>
        <begin position="24"/>
        <end position="53"/>
    </location>
</feature>
<feature type="compositionally biased region" description="Low complexity" evidence="3">
    <location>
        <begin position="648"/>
        <end position="658"/>
    </location>
</feature>
<feature type="region of interest" description="Disordered" evidence="3">
    <location>
        <begin position="684"/>
        <end position="713"/>
    </location>
</feature>
<evidence type="ECO:0000256" key="1">
    <source>
        <dbReference type="ARBA" id="ARBA00007473"/>
    </source>
</evidence>
<evidence type="ECO:0000313" key="5">
    <source>
        <dbReference type="EMBL" id="KAB5553941.1"/>
    </source>
</evidence>
<feature type="region of interest" description="Disordered" evidence="3">
    <location>
        <begin position="744"/>
        <end position="768"/>
    </location>
</feature>
<organism evidence="5 6">
    <name type="scientific">Pangasianodon hypophthalmus</name>
    <name type="common">Striped catfish</name>
    <name type="synonym">Helicophagus hypophthalmus</name>
    <dbReference type="NCBI Taxonomy" id="310915"/>
    <lineage>
        <taxon>Eukaryota</taxon>
        <taxon>Metazoa</taxon>
        <taxon>Chordata</taxon>
        <taxon>Craniata</taxon>
        <taxon>Vertebrata</taxon>
        <taxon>Euteleostomi</taxon>
        <taxon>Actinopterygii</taxon>
        <taxon>Neopterygii</taxon>
        <taxon>Teleostei</taxon>
        <taxon>Ostariophysi</taxon>
        <taxon>Siluriformes</taxon>
        <taxon>Pangasiidae</taxon>
        <taxon>Pangasianodon</taxon>
    </lineage>
</organism>
<evidence type="ECO:0000256" key="3">
    <source>
        <dbReference type="SAM" id="MobiDB-lite"/>
    </source>
</evidence>
<keyword evidence="6" id="KW-1185">Reference proteome</keyword>
<feature type="region of interest" description="Disordered" evidence="3">
    <location>
        <begin position="162"/>
        <end position="190"/>
    </location>
</feature>
<dbReference type="PANTHER" id="PTHR14490">
    <property type="entry name" value="ZINC FINGER, ZZ TYPE"/>
    <property type="match status" value="1"/>
</dbReference>
<feature type="region of interest" description="Disordered" evidence="3">
    <location>
        <begin position="118"/>
        <end position="149"/>
    </location>
</feature>
<accession>A0A5N5MHV1</accession>
<dbReference type="GO" id="GO:0000447">
    <property type="term" value="P:endonucleolytic cleavage in ITS1 to separate SSU-rRNA from 5.8S rRNA and LSU-rRNA from tricistronic rRNA transcript (SSU-rRNA, 5.8S rRNA, LSU-rRNA)"/>
    <property type="evidence" value="ECO:0007669"/>
    <property type="project" value="TreeGrafter"/>
</dbReference>
<name>A0A5N5MHV1_PANHP</name>
<dbReference type="EMBL" id="VFJC01000014">
    <property type="protein sequence ID" value="KAB5553941.1"/>
    <property type="molecule type" value="Genomic_DNA"/>
</dbReference>